<feature type="transmembrane region" description="Helical" evidence="1">
    <location>
        <begin position="50"/>
        <end position="71"/>
    </location>
</feature>
<reference evidence="2 3" key="1">
    <citation type="submission" date="2019-02" db="EMBL/GenBank/DDBJ databases">
        <title>Sequencing the genomes of 1000 actinobacteria strains.</title>
        <authorList>
            <person name="Klenk H.-P."/>
        </authorList>
    </citation>
    <scope>NUCLEOTIDE SEQUENCE [LARGE SCALE GENOMIC DNA]</scope>
    <source>
        <strain evidence="2 3">DSM 17364</strain>
    </source>
</reference>
<keyword evidence="1" id="KW-0812">Transmembrane</keyword>
<sequence>MAADELRRGAAAVGAVVTGGALGLLVAVPLDWGFWVSSSLFGPPAVSTAMFVYMTLAVPLVSGAMAFVLLWRFRMSRFVATVAVTLMLVAACWHSLMVGQTLVPLASLPLSAIALAGAFWLARRALRRRPPAALPARAPAAAATTENA</sequence>
<proteinExistence type="predicted"/>
<evidence type="ECO:0000313" key="2">
    <source>
        <dbReference type="EMBL" id="RZU63542.1"/>
    </source>
</evidence>
<dbReference type="Proteomes" id="UP000292685">
    <property type="component" value="Unassembled WGS sequence"/>
</dbReference>
<dbReference type="EMBL" id="SHLA01000001">
    <property type="protein sequence ID" value="RZU63542.1"/>
    <property type="molecule type" value="Genomic_DNA"/>
</dbReference>
<feature type="transmembrane region" description="Helical" evidence="1">
    <location>
        <begin position="12"/>
        <end position="30"/>
    </location>
</feature>
<gene>
    <name evidence="2" type="ORF">EV380_3163</name>
</gene>
<dbReference type="RefSeq" id="WP_130451893.1">
    <property type="nucleotide sequence ID" value="NZ_SHLA01000001.1"/>
</dbReference>
<evidence type="ECO:0000313" key="3">
    <source>
        <dbReference type="Proteomes" id="UP000292685"/>
    </source>
</evidence>
<name>A0A4Q8AGP8_9MICC</name>
<keyword evidence="1" id="KW-0472">Membrane</keyword>
<feature type="transmembrane region" description="Helical" evidence="1">
    <location>
        <begin position="78"/>
        <end position="96"/>
    </location>
</feature>
<protein>
    <submittedName>
        <fullName evidence="2">Uncharacterized protein</fullName>
    </submittedName>
</protein>
<dbReference type="AlphaFoldDB" id="A0A4Q8AGP8"/>
<accession>A0A4Q8AGP8</accession>
<comment type="caution">
    <text evidence="2">The sequence shown here is derived from an EMBL/GenBank/DDBJ whole genome shotgun (WGS) entry which is preliminary data.</text>
</comment>
<keyword evidence="1" id="KW-1133">Transmembrane helix</keyword>
<organism evidence="2 3">
    <name type="scientific">Zhihengliuella halotolerans</name>
    <dbReference type="NCBI Taxonomy" id="370736"/>
    <lineage>
        <taxon>Bacteria</taxon>
        <taxon>Bacillati</taxon>
        <taxon>Actinomycetota</taxon>
        <taxon>Actinomycetes</taxon>
        <taxon>Micrococcales</taxon>
        <taxon>Micrococcaceae</taxon>
        <taxon>Zhihengliuella</taxon>
    </lineage>
</organism>
<keyword evidence="3" id="KW-1185">Reference proteome</keyword>
<feature type="transmembrane region" description="Helical" evidence="1">
    <location>
        <begin position="102"/>
        <end position="122"/>
    </location>
</feature>
<evidence type="ECO:0000256" key="1">
    <source>
        <dbReference type="SAM" id="Phobius"/>
    </source>
</evidence>